<dbReference type="InterPro" id="IPR000257">
    <property type="entry name" value="Uroporphyrinogen_deCOase"/>
</dbReference>
<evidence type="ECO:0000256" key="4">
    <source>
        <dbReference type="ARBA" id="ARBA00022723"/>
    </source>
</evidence>
<dbReference type="GO" id="GO:0015948">
    <property type="term" value="P:methanogenesis"/>
    <property type="evidence" value="ECO:0007669"/>
    <property type="project" value="UniProtKB-KW"/>
</dbReference>
<comment type="cofactor">
    <cofactor evidence="1">
        <name>Zn(2+)</name>
        <dbReference type="ChEBI" id="CHEBI:29105"/>
    </cofactor>
</comment>
<dbReference type="Gene3D" id="3.20.20.210">
    <property type="match status" value="1"/>
</dbReference>
<evidence type="ECO:0000313" key="9">
    <source>
        <dbReference type="Proteomes" id="UP000481872"/>
    </source>
</evidence>
<dbReference type="GO" id="GO:0046872">
    <property type="term" value="F:metal ion binding"/>
    <property type="evidence" value="ECO:0007669"/>
    <property type="project" value="UniProtKB-KW"/>
</dbReference>
<dbReference type="AlphaFoldDB" id="A0A6M0H4V0"/>
<dbReference type="Proteomes" id="UP000481872">
    <property type="component" value="Unassembled WGS sequence"/>
</dbReference>
<dbReference type="InterPro" id="IPR006360">
    <property type="entry name" value="Mtase_MtaA_CmuA"/>
</dbReference>
<evidence type="ECO:0000256" key="5">
    <source>
        <dbReference type="ARBA" id="ARBA00022833"/>
    </source>
</evidence>
<evidence type="ECO:0000256" key="1">
    <source>
        <dbReference type="ARBA" id="ARBA00001947"/>
    </source>
</evidence>
<evidence type="ECO:0000256" key="6">
    <source>
        <dbReference type="ARBA" id="ARBA00022994"/>
    </source>
</evidence>
<feature type="domain" description="Uroporphyrinogen decarboxylase (URO-D)" evidence="7">
    <location>
        <begin position="3"/>
        <end position="329"/>
    </location>
</feature>
<dbReference type="InterPro" id="IPR038071">
    <property type="entry name" value="UROD/MetE-like_sf"/>
</dbReference>
<dbReference type="EMBL" id="JAAGPU010000013">
    <property type="protein sequence ID" value="NEU04911.1"/>
    <property type="molecule type" value="Genomic_DNA"/>
</dbReference>
<evidence type="ECO:0000313" key="8">
    <source>
        <dbReference type="EMBL" id="NEU04911.1"/>
    </source>
</evidence>
<dbReference type="PANTHER" id="PTHR47099:SF1">
    <property type="entry name" value="METHYLCOBAMIDE:COM METHYLTRANSFERASE MTBA"/>
    <property type="match status" value="1"/>
</dbReference>
<dbReference type="GO" id="GO:0004853">
    <property type="term" value="F:uroporphyrinogen decarboxylase activity"/>
    <property type="evidence" value="ECO:0007669"/>
    <property type="project" value="InterPro"/>
</dbReference>
<gene>
    <name evidence="8" type="ORF">G3M99_08600</name>
</gene>
<keyword evidence="4" id="KW-0479">Metal-binding</keyword>
<sequence>MNEKERLLKVLKGEKVDRPPVICPGGMMNAAITDILKEIKENHNCDLEGMVMAAKMVNEEIGFENYGVPFCMTVEAEPLGIELSFGDKTVEPRVTKYNEEDIGEIIKKYDINPIKDKRMPIVLKAIEKLKNNEVPVIGNITGPISTATSIVDPLKLIKMFRKDPDLAYEFIEYVNDYSIDYAKAMINAGADVIAISDPTATGEILGRKNFEKFAYPMYKKFLTEIHELDTPVIIHICGDTKNIIESLDDLDIDAVSFDSIVNMRSARKQINKALMGNVSTLLLHQGDKERIIRVTENCINSGVDIVSPACGLGMSTPKENLRAMTDYVKGRRW</sequence>
<dbReference type="Pfam" id="PF01208">
    <property type="entry name" value="URO-D"/>
    <property type="match status" value="1"/>
</dbReference>
<dbReference type="GO" id="GO:0006730">
    <property type="term" value="P:one-carbon metabolic process"/>
    <property type="evidence" value="ECO:0007669"/>
    <property type="project" value="InterPro"/>
</dbReference>
<dbReference type="NCBIfam" id="NF004889">
    <property type="entry name" value="PRK06252.1"/>
    <property type="match status" value="1"/>
</dbReference>
<dbReference type="PANTHER" id="PTHR47099">
    <property type="entry name" value="METHYLCOBAMIDE:COM METHYLTRANSFERASE MTBA"/>
    <property type="match status" value="1"/>
</dbReference>
<dbReference type="SUPFAM" id="SSF51726">
    <property type="entry name" value="UROD/MetE-like"/>
    <property type="match status" value="1"/>
</dbReference>
<dbReference type="GO" id="GO:0032259">
    <property type="term" value="P:methylation"/>
    <property type="evidence" value="ECO:0007669"/>
    <property type="project" value="UniProtKB-KW"/>
</dbReference>
<comment type="caution">
    <text evidence="8">The sequence shown here is derived from an EMBL/GenBank/DDBJ whole genome shotgun (WGS) entry which is preliminary data.</text>
</comment>
<proteinExistence type="predicted"/>
<accession>A0A6M0H4V0</accession>
<keyword evidence="6" id="KW-0484">Methanogenesis</keyword>
<dbReference type="RefSeq" id="WP_199869859.1">
    <property type="nucleotide sequence ID" value="NZ_JAAGPU010000013.1"/>
</dbReference>
<dbReference type="InterPro" id="IPR052024">
    <property type="entry name" value="Methanogen_methyltrans"/>
</dbReference>
<dbReference type="EC" id="2.1.1.-" evidence="8"/>
<keyword evidence="2 8" id="KW-0489">Methyltransferase</keyword>
<keyword evidence="5" id="KW-0862">Zinc</keyword>
<evidence type="ECO:0000256" key="2">
    <source>
        <dbReference type="ARBA" id="ARBA00022603"/>
    </source>
</evidence>
<dbReference type="GO" id="GO:0006779">
    <property type="term" value="P:porphyrin-containing compound biosynthetic process"/>
    <property type="evidence" value="ECO:0007669"/>
    <property type="project" value="InterPro"/>
</dbReference>
<keyword evidence="3 8" id="KW-0808">Transferase</keyword>
<reference evidence="8 9" key="1">
    <citation type="submission" date="2020-02" db="EMBL/GenBank/DDBJ databases">
        <title>Genome assembly of a novel Clostridium senegalense strain.</title>
        <authorList>
            <person name="Gupta T.B."/>
            <person name="Jauregui R."/>
            <person name="Maclean P."/>
            <person name="Nawarathana A."/>
            <person name="Brightwell G."/>
        </authorList>
    </citation>
    <scope>NUCLEOTIDE SEQUENCE [LARGE SCALE GENOMIC DNA]</scope>
    <source>
        <strain evidence="8 9">AGRFS4</strain>
    </source>
</reference>
<keyword evidence="9" id="KW-1185">Reference proteome</keyword>
<evidence type="ECO:0000259" key="7">
    <source>
        <dbReference type="Pfam" id="PF01208"/>
    </source>
</evidence>
<protein>
    <submittedName>
        <fullName evidence="8">MtaA/CmuA family methyltransferase</fullName>
        <ecNumber evidence="8">2.1.1.-</ecNumber>
    </submittedName>
</protein>
<name>A0A6M0H4V0_9CLOT</name>
<dbReference type="NCBIfam" id="TIGR01463">
    <property type="entry name" value="mtaA_cmuA"/>
    <property type="match status" value="1"/>
</dbReference>
<dbReference type="GO" id="GO:0008168">
    <property type="term" value="F:methyltransferase activity"/>
    <property type="evidence" value="ECO:0007669"/>
    <property type="project" value="UniProtKB-KW"/>
</dbReference>
<organism evidence="8 9">
    <name type="scientific">Clostridium senegalense</name>
    <dbReference type="NCBI Taxonomy" id="1465809"/>
    <lineage>
        <taxon>Bacteria</taxon>
        <taxon>Bacillati</taxon>
        <taxon>Bacillota</taxon>
        <taxon>Clostridia</taxon>
        <taxon>Eubacteriales</taxon>
        <taxon>Clostridiaceae</taxon>
        <taxon>Clostridium</taxon>
    </lineage>
</organism>
<evidence type="ECO:0000256" key="3">
    <source>
        <dbReference type="ARBA" id="ARBA00022679"/>
    </source>
</evidence>